<protein>
    <submittedName>
        <fullName evidence="2">Uncharacterized protein</fullName>
    </submittedName>
</protein>
<dbReference type="PANTHER" id="PTHR33912:SF5">
    <property type="entry name" value="F22G5.17"/>
    <property type="match status" value="1"/>
</dbReference>
<dbReference type="InterPro" id="IPR040381">
    <property type="entry name" value="At4g14450-like"/>
</dbReference>
<evidence type="ECO:0000313" key="3">
    <source>
        <dbReference type="Proteomes" id="UP001367508"/>
    </source>
</evidence>
<organism evidence="2 3">
    <name type="scientific">Canavalia gladiata</name>
    <name type="common">Sword bean</name>
    <name type="synonym">Dolichos gladiatus</name>
    <dbReference type="NCBI Taxonomy" id="3824"/>
    <lineage>
        <taxon>Eukaryota</taxon>
        <taxon>Viridiplantae</taxon>
        <taxon>Streptophyta</taxon>
        <taxon>Embryophyta</taxon>
        <taxon>Tracheophyta</taxon>
        <taxon>Spermatophyta</taxon>
        <taxon>Magnoliopsida</taxon>
        <taxon>eudicotyledons</taxon>
        <taxon>Gunneridae</taxon>
        <taxon>Pentapetalae</taxon>
        <taxon>rosids</taxon>
        <taxon>fabids</taxon>
        <taxon>Fabales</taxon>
        <taxon>Fabaceae</taxon>
        <taxon>Papilionoideae</taxon>
        <taxon>50 kb inversion clade</taxon>
        <taxon>NPAAA clade</taxon>
        <taxon>indigoferoid/millettioid clade</taxon>
        <taxon>Phaseoleae</taxon>
        <taxon>Canavalia</taxon>
    </lineage>
</organism>
<name>A0AAN9KYZ6_CANGL</name>
<sequence>MEEKGKLIKNRRGGEYPTRLQKHAPASLDIDRPSNPFSEGSKAIPLLSPLILSPQPMYADINIQVPTLENSNAINEAPTTGWEHPAMASFPDPSSSLCSFFRKQCVFMNHAAQ</sequence>
<dbReference type="PANTHER" id="PTHR33912">
    <property type="entry name" value="OS01G0939400 PROTEIN"/>
    <property type="match status" value="1"/>
</dbReference>
<proteinExistence type="predicted"/>
<evidence type="ECO:0000256" key="1">
    <source>
        <dbReference type="SAM" id="MobiDB-lite"/>
    </source>
</evidence>
<feature type="region of interest" description="Disordered" evidence="1">
    <location>
        <begin position="1"/>
        <end position="35"/>
    </location>
</feature>
<accession>A0AAN9KYZ6</accession>
<evidence type="ECO:0000313" key="2">
    <source>
        <dbReference type="EMBL" id="KAK7325027.1"/>
    </source>
</evidence>
<keyword evidence="3" id="KW-1185">Reference proteome</keyword>
<dbReference type="EMBL" id="JAYMYQ010000006">
    <property type="protein sequence ID" value="KAK7325027.1"/>
    <property type="molecule type" value="Genomic_DNA"/>
</dbReference>
<reference evidence="2 3" key="1">
    <citation type="submission" date="2024-01" db="EMBL/GenBank/DDBJ databases">
        <title>The genomes of 5 underutilized Papilionoideae crops provide insights into root nodulation and disease resistanc.</title>
        <authorList>
            <person name="Jiang F."/>
        </authorList>
    </citation>
    <scope>NUCLEOTIDE SEQUENCE [LARGE SCALE GENOMIC DNA]</scope>
    <source>
        <strain evidence="2">LVBAO_FW01</strain>
        <tissue evidence="2">Leaves</tissue>
    </source>
</reference>
<dbReference type="Proteomes" id="UP001367508">
    <property type="component" value="Unassembled WGS sequence"/>
</dbReference>
<comment type="caution">
    <text evidence="2">The sequence shown here is derived from an EMBL/GenBank/DDBJ whole genome shotgun (WGS) entry which is preliminary data.</text>
</comment>
<gene>
    <name evidence="2" type="ORF">VNO77_29051</name>
</gene>
<dbReference type="AlphaFoldDB" id="A0AAN9KYZ6"/>